<dbReference type="KEGG" id="pno:SNOG_12520"/>
<dbReference type="GeneID" id="5979649"/>
<evidence type="ECO:0000313" key="2">
    <source>
        <dbReference type="EMBL" id="EAT80333.1"/>
    </source>
</evidence>
<dbReference type="RefSeq" id="XP_001802740.1">
    <property type="nucleotide sequence ID" value="XM_001802688.1"/>
</dbReference>
<feature type="region of interest" description="Disordered" evidence="1">
    <location>
        <begin position="1"/>
        <end position="37"/>
    </location>
</feature>
<protein>
    <submittedName>
        <fullName evidence="2">Uncharacterized protein</fullName>
    </submittedName>
</protein>
<dbReference type="AlphaFoldDB" id="Q0U6U4"/>
<evidence type="ECO:0000256" key="1">
    <source>
        <dbReference type="SAM" id="MobiDB-lite"/>
    </source>
</evidence>
<sequence>MYAQPTRYPSIALSPQSSETVCKQAPTDPNGRPEGEQ</sequence>
<dbReference type="Proteomes" id="UP000001055">
    <property type="component" value="Unassembled WGS sequence"/>
</dbReference>
<evidence type="ECO:0000313" key="3">
    <source>
        <dbReference type="Proteomes" id="UP000001055"/>
    </source>
</evidence>
<name>Q0U6U4_PHANO</name>
<organism evidence="2 3">
    <name type="scientific">Phaeosphaeria nodorum (strain SN15 / ATCC MYA-4574 / FGSC 10173)</name>
    <name type="common">Glume blotch fungus</name>
    <name type="synonym">Parastagonospora nodorum</name>
    <dbReference type="NCBI Taxonomy" id="321614"/>
    <lineage>
        <taxon>Eukaryota</taxon>
        <taxon>Fungi</taxon>
        <taxon>Dikarya</taxon>
        <taxon>Ascomycota</taxon>
        <taxon>Pezizomycotina</taxon>
        <taxon>Dothideomycetes</taxon>
        <taxon>Pleosporomycetidae</taxon>
        <taxon>Pleosporales</taxon>
        <taxon>Pleosporineae</taxon>
        <taxon>Phaeosphaeriaceae</taxon>
        <taxon>Parastagonospora</taxon>
    </lineage>
</organism>
<accession>Q0U6U4</accession>
<gene>
    <name evidence="2" type="ORF">SNOG_12520</name>
</gene>
<reference evidence="3" key="1">
    <citation type="journal article" date="2007" name="Plant Cell">
        <title>Dothideomycete-plant interactions illuminated by genome sequencing and EST analysis of the wheat pathogen Stagonospora nodorum.</title>
        <authorList>
            <person name="Hane J.K."/>
            <person name="Lowe R.G."/>
            <person name="Solomon P.S."/>
            <person name="Tan K.C."/>
            <person name="Schoch C.L."/>
            <person name="Spatafora J.W."/>
            <person name="Crous P.W."/>
            <person name="Kodira C."/>
            <person name="Birren B.W."/>
            <person name="Galagan J.E."/>
            <person name="Torriani S.F."/>
            <person name="McDonald B.A."/>
            <person name="Oliver R.P."/>
        </authorList>
    </citation>
    <scope>NUCLEOTIDE SEQUENCE [LARGE SCALE GENOMIC DNA]</scope>
    <source>
        <strain evidence="3">SN15 / ATCC MYA-4574 / FGSC 10173</strain>
    </source>
</reference>
<dbReference type="InParanoid" id="Q0U6U4"/>
<proteinExistence type="predicted"/>
<dbReference type="EMBL" id="CH445346">
    <property type="protein sequence ID" value="EAT80333.1"/>
    <property type="molecule type" value="Genomic_DNA"/>
</dbReference>